<evidence type="ECO:0000256" key="2">
    <source>
        <dbReference type="ARBA" id="ARBA00007456"/>
    </source>
</evidence>
<dbReference type="GO" id="GO:0048046">
    <property type="term" value="C:apoplast"/>
    <property type="evidence" value="ECO:0007669"/>
    <property type="project" value="UniProtKB-SubCell"/>
</dbReference>
<dbReference type="Proteomes" id="UP000822688">
    <property type="component" value="Chromosome 11"/>
</dbReference>
<keyword evidence="8 9" id="KW-0464">Manganese</keyword>
<feature type="disulfide bond" evidence="11">
    <location>
        <begin position="37"/>
        <end position="52"/>
    </location>
</feature>
<feature type="signal peptide" evidence="12">
    <location>
        <begin position="1"/>
        <end position="27"/>
    </location>
</feature>
<feature type="domain" description="Cupin type-1" evidence="13">
    <location>
        <begin position="65"/>
        <end position="215"/>
    </location>
</feature>
<feature type="binding site" evidence="9">
    <location>
        <position position="121"/>
    </location>
    <ligand>
        <name>oxalate</name>
        <dbReference type="ChEBI" id="CHEBI:30623"/>
    </ligand>
</feature>
<feature type="binding site" evidence="9">
    <location>
        <position position="116"/>
    </location>
    <ligand>
        <name>oxalate</name>
        <dbReference type="ChEBI" id="CHEBI:30623"/>
    </ligand>
</feature>
<feature type="chain" id="PRO_5035963673" description="Germin-like protein" evidence="12">
    <location>
        <begin position="28"/>
        <end position="223"/>
    </location>
</feature>
<comment type="subcellular location">
    <subcellularLocation>
        <location evidence="1 12">Secreted</location>
        <location evidence="1 12">Extracellular space</location>
        <location evidence="1 12">Apoplast</location>
    </subcellularLocation>
</comment>
<dbReference type="SUPFAM" id="SSF51182">
    <property type="entry name" value="RmlC-like cupins"/>
    <property type="match status" value="1"/>
</dbReference>
<keyword evidence="4 12" id="KW-0964">Secreted</keyword>
<evidence type="ECO:0000256" key="7">
    <source>
        <dbReference type="ARBA" id="ARBA00023157"/>
    </source>
</evidence>
<dbReference type="PANTHER" id="PTHR31238">
    <property type="entry name" value="GERMIN-LIKE PROTEIN SUBFAMILY 3 MEMBER 3"/>
    <property type="match status" value="1"/>
</dbReference>
<comment type="similarity">
    <text evidence="2 12">Belongs to the germin family.</text>
</comment>
<gene>
    <name evidence="14" type="ORF">KC19_11G115700</name>
</gene>
<comment type="caution">
    <text evidence="14">The sequence shown here is derived from an EMBL/GenBank/DDBJ whole genome shotgun (WGS) entry which is preliminary data.</text>
</comment>
<dbReference type="FunFam" id="2.60.120.10:FF:000025">
    <property type="entry name" value="germin-like protein subfamily 2 member 1"/>
    <property type="match status" value="1"/>
</dbReference>
<dbReference type="PRINTS" id="PR00325">
    <property type="entry name" value="GERMIN"/>
</dbReference>
<dbReference type="CDD" id="cd02241">
    <property type="entry name" value="cupin_OxOx"/>
    <property type="match status" value="1"/>
</dbReference>
<dbReference type="InterPro" id="IPR014710">
    <property type="entry name" value="RmlC-like_jellyroll"/>
</dbReference>
<keyword evidence="15" id="KW-1185">Reference proteome</keyword>
<dbReference type="PROSITE" id="PS00725">
    <property type="entry name" value="GERMIN"/>
    <property type="match status" value="1"/>
</dbReference>
<dbReference type="Pfam" id="PF00190">
    <property type="entry name" value="Cupin_1"/>
    <property type="match status" value="1"/>
</dbReference>
<evidence type="ECO:0000256" key="5">
    <source>
        <dbReference type="ARBA" id="ARBA00022723"/>
    </source>
</evidence>
<dbReference type="SMART" id="SM00835">
    <property type="entry name" value="Cupin_1"/>
    <property type="match status" value="1"/>
</dbReference>
<organism evidence="14 15">
    <name type="scientific">Ceratodon purpureus</name>
    <name type="common">Fire moss</name>
    <name type="synonym">Dicranum purpureum</name>
    <dbReference type="NCBI Taxonomy" id="3225"/>
    <lineage>
        <taxon>Eukaryota</taxon>
        <taxon>Viridiplantae</taxon>
        <taxon>Streptophyta</taxon>
        <taxon>Embryophyta</taxon>
        <taxon>Bryophyta</taxon>
        <taxon>Bryophytina</taxon>
        <taxon>Bryopsida</taxon>
        <taxon>Dicranidae</taxon>
        <taxon>Pseudoditrichales</taxon>
        <taxon>Ditrichaceae</taxon>
        <taxon>Ceratodon</taxon>
    </lineage>
</organism>
<feature type="binding site" evidence="10">
    <location>
        <position position="163"/>
    </location>
    <ligand>
        <name>Mn(2+)</name>
        <dbReference type="ChEBI" id="CHEBI:29035"/>
    </ligand>
</feature>
<protein>
    <recommendedName>
        <fullName evidence="12">Germin-like protein</fullName>
    </recommendedName>
</protein>
<name>A0A8T0GJH1_CERPU</name>
<dbReference type="GO" id="GO:2000280">
    <property type="term" value="P:regulation of root development"/>
    <property type="evidence" value="ECO:0007669"/>
    <property type="project" value="UniProtKB-ARBA"/>
</dbReference>
<evidence type="ECO:0000256" key="8">
    <source>
        <dbReference type="ARBA" id="ARBA00023211"/>
    </source>
</evidence>
<reference evidence="14 15" key="1">
    <citation type="submission" date="2020-06" db="EMBL/GenBank/DDBJ databases">
        <title>WGS assembly of Ceratodon purpureus strain R40.</title>
        <authorList>
            <person name="Carey S.B."/>
            <person name="Jenkins J."/>
            <person name="Shu S."/>
            <person name="Lovell J.T."/>
            <person name="Sreedasyam A."/>
            <person name="Maumus F."/>
            <person name="Tiley G.P."/>
            <person name="Fernandez-Pozo N."/>
            <person name="Barry K."/>
            <person name="Chen C."/>
            <person name="Wang M."/>
            <person name="Lipzen A."/>
            <person name="Daum C."/>
            <person name="Saski C.A."/>
            <person name="Payton A.C."/>
            <person name="Mcbreen J.C."/>
            <person name="Conrad R.E."/>
            <person name="Kollar L.M."/>
            <person name="Olsson S."/>
            <person name="Huttunen S."/>
            <person name="Landis J.B."/>
            <person name="Wickett N.J."/>
            <person name="Johnson M.G."/>
            <person name="Rensing S.A."/>
            <person name="Grimwood J."/>
            <person name="Schmutz J."/>
            <person name="Mcdaniel S.F."/>
        </authorList>
    </citation>
    <scope>NUCLEOTIDE SEQUENCE [LARGE SCALE GENOMIC DNA]</scope>
    <source>
        <strain evidence="14 15">R40</strain>
    </source>
</reference>
<dbReference type="InterPro" id="IPR011051">
    <property type="entry name" value="RmlC_Cupin_sf"/>
</dbReference>
<dbReference type="InterPro" id="IPR019780">
    <property type="entry name" value="Germin_Mn-BS"/>
</dbReference>
<evidence type="ECO:0000256" key="6">
    <source>
        <dbReference type="ARBA" id="ARBA00022729"/>
    </source>
</evidence>
<feature type="binding site" evidence="10">
    <location>
        <position position="116"/>
    </location>
    <ligand>
        <name>Mn(2+)</name>
        <dbReference type="ChEBI" id="CHEBI:29035"/>
    </ligand>
</feature>
<accession>A0A8T0GJH1</accession>
<evidence type="ECO:0000256" key="1">
    <source>
        <dbReference type="ARBA" id="ARBA00004271"/>
    </source>
</evidence>
<evidence type="ECO:0000313" key="15">
    <source>
        <dbReference type="Proteomes" id="UP000822688"/>
    </source>
</evidence>
<evidence type="ECO:0000256" key="3">
    <source>
        <dbReference type="ARBA" id="ARBA00022523"/>
    </source>
</evidence>
<evidence type="ECO:0000256" key="4">
    <source>
        <dbReference type="ARBA" id="ARBA00022525"/>
    </source>
</evidence>
<evidence type="ECO:0000313" key="14">
    <source>
        <dbReference type="EMBL" id="KAG0557272.1"/>
    </source>
</evidence>
<dbReference type="GO" id="GO:0030145">
    <property type="term" value="F:manganese ion binding"/>
    <property type="evidence" value="ECO:0007669"/>
    <property type="project" value="UniProtKB-UniRule"/>
</dbReference>
<keyword evidence="6 12" id="KW-0732">Signal</keyword>
<evidence type="ECO:0000256" key="11">
    <source>
        <dbReference type="PIRSR" id="PIRSR601929-3"/>
    </source>
</evidence>
<dbReference type="InterPro" id="IPR006045">
    <property type="entry name" value="Cupin_1"/>
</dbReference>
<feature type="binding site" evidence="10">
    <location>
        <position position="114"/>
    </location>
    <ligand>
        <name>Mn(2+)</name>
        <dbReference type="ChEBI" id="CHEBI:29035"/>
    </ligand>
</feature>
<dbReference type="Gene3D" id="2.60.120.10">
    <property type="entry name" value="Jelly Rolls"/>
    <property type="match status" value="1"/>
</dbReference>
<evidence type="ECO:0000256" key="9">
    <source>
        <dbReference type="PIRSR" id="PIRSR601929-1"/>
    </source>
</evidence>
<keyword evidence="3 12" id="KW-0052">Apoplast</keyword>
<feature type="binding site" evidence="10">
    <location>
        <position position="121"/>
    </location>
    <ligand>
        <name>Mn(2+)</name>
        <dbReference type="ChEBI" id="CHEBI:29035"/>
    </ligand>
</feature>
<dbReference type="InterPro" id="IPR001929">
    <property type="entry name" value="Germin"/>
</dbReference>
<dbReference type="AlphaFoldDB" id="A0A8T0GJH1"/>
<evidence type="ECO:0000256" key="12">
    <source>
        <dbReference type="RuleBase" id="RU366015"/>
    </source>
</evidence>
<dbReference type="EMBL" id="CM026432">
    <property type="protein sequence ID" value="KAG0557272.1"/>
    <property type="molecule type" value="Genomic_DNA"/>
</dbReference>
<evidence type="ECO:0000259" key="13">
    <source>
        <dbReference type="SMART" id="SM00835"/>
    </source>
</evidence>
<sequence>MSRSSNVWGTVAVLVMTVGLVPLLVMASDPDPLQDFCVADPTTGVVVNGFPCKPSAKVTPWDFWSGVLKNRGITNNPNKSNVTAANVVNFPGLNTLGISAARIDFDKGGINPPHTHPRATEILIVAKGELYVGFVSTVGANNTLFATYIKEGELFVFPRGLVHFQLNVGKGPALAFAALNSQNPGAQAIAPALFQPDIKDEVLELGFRIDQKIVDQIQKEFRK</sequence>
<proteinExistence type="inferred from homology"/>
<evidence type="ECO:0000256" key="10">
    <source>
        <dbReference type="PIRSR" id="PIRSR601929-2"/>
    </source>
</evidence>
<dbReference type="GO" id="GO:0010497">
    <property type="term" value="P:plasmodesmata-mediated intercellular transport"/>
    <property type="evidence" value="ECO:0007669"/>
    <property type="project" value="UniProtKB-ARBA"/>
</dbReference>
<keyword evidence="5 9" id="KW-0479">Metal-binding</keyword>
<feature type="binding site" evidence="9">
    <location>
        <position position="111"/>
    </location>
    <ligand>
        <name>oxalate</name>
        <dbReference type="ChEBI" id="CHEBI:30623"/>
    </ligand>
</feature>
<keyword evidence="7 11" id="KW-1015">Disulfide bond</keyword>